<feature type="compositionally biased region" description="Polar residues" evidence="1">
    <location>
        <begin position="460"/>
        <end position="473"/>
    </location>
</feature>
<keyword evidence="2" id="KW-1133">Transmembrane helix</keyword>
<reference evidence="3" key="1">
    <citation type="submission" date="2017-07" db="EMBL/GenBank/DDBJ databases">
        <title>Taro Niue Genome Assembly and Annotation.</title>
        <authorList>
            <person name="Atibalentja N."/>
            <person name="Keating K."/>
            <person name="Fields C.J."/>
        </authorList>
    </citation>
    <scope>NUCLEOTIDE SEQUENCE</scope>
    <source>
        <strain evidence="3">Niue_2</strain>
        <tissue evidence="3">Leaf</tissue>
    </source>
</reference>
<organism evidence="3 4">
    <name type="scientific">Colocasia esculenta</name>
    <name type="common">Wild taro</name>
    <name type="synonym">Arum esculentum</name>
    <dbReference type="NCBI Taxonomy" id="4460"/>
    <lineage>
        <taxon>Eukaryota</taxon>
        <taxon>Viridiplantae</taxon>
        <taxon>Streptophyta</taxon>
        <taxon>Embryophyta</taxon>
        <taxon>Tracheophyta</taxon>
        <taxon>Spermatophyta</taxon>
        <taxon>Magnoliopsida</taxon>
        <taxon>Liliopsida</taxon>
        <taxon>Araceae</taxon>
        <taxon>Aroideae</taxon>
        <taxon>Colocasieae</taxon>
        <taxon>Colocasia</taxon>
    </lineage>
</organism>
<protein>
    <submittedName>
        <fullName evidence="3">Uncharacterized protein</fullName>
    </submittedName>
</protein>
<dbReference type="AlphaFoldDB" id="A0A843UIR4"/>
<keyword evidence="2" id="KW-0472">Membrane</keyword>
<keyword evidence="2" id="KW-0812">Transmembrane</keyword>
<evidence type="ECO:0000313" key="3">
    <source>
        <dbReference type="EMBL" id="MQL81864.1"/>
    </source>
</evidence>
<evidence type="ECO:0000256" key="2">
    <source>
        <dbReference type="SAM" id="Phobius"/>
    </source>
</evidence>
<gene>
    <name evidence="3" type="ORF">Taro_014327</name>
</gene>
<dbReference type="PANTHER" id="PTHR31170">
    <property type="entry name" value="BNAC04G53230D PROTEIN"/>
    <property type="match status" value="1"/>
</dbReference>
<evidence type="ECO:0000313" key="4">
    <source>
        <dbReference type="Proteomes" id="UP000652761"/>
    </source>
</evidence>
<dbReference type="Pfam" id="PF03140">
    <property type="entry name" value="DUF247"/>
    <property type="match status" value="1"/>
</dbReference>
<name>A0A843UIR4_COLES</name>
<accession>A0A843UIR4</accession>
<evidence type="ECO:0000256" key="1">
    <source>
        <dbReference type="SAM" id="MobiDB-lite"/>
    </source>
</evidence>
<comment type="caution">
    <text evidence="3">The sequence shown here is derived from an EMBL/GenBank/DDBJ whole genome shotgun (WGS) entry which is preliminary data.</text>
</comment>
<feature type="transmembrane region" description="Helical" evidence="2">
    <location>
        <begin position="426"/>
        <end position="450"/>
    </location>
</feature>
<sequence length="482" mass="54714">MKPIVEQEEEEAAAAPLTGGLKNWAVDIQSEADRMNTAAETEKWRKHSIYRVPTCIKDLNPKAYTPQVVSFGPHHHGEQELAPMEEHKRRSVLHLLRRSRKRFDNFVEAVETVEQQLMDAYERLDERWSGEGVEQFRQMMVVDGCFMLEVLRAATAVNPPEDYAPNDPIFSPHGLLYMVPCIKRDMLMLENQLPLLVLDKLIAVETGRTKNDDHINRMVQRCFAPNERYVSMPLGLHPLDVYRRILLQLGGTKSAQKMAAAGDHPHHDEEGGLFDTVRSAMELYEAGIRFKRSRSNSLQDIRFKHGVLSLPAVVVDDLTEAMFRNMMAFERLHVGAGNDVTSFVFFMDSIIDSAKDVALLQWKGLIQNAMGSDKAVAKLFNSLSKEVPLDPDSPLDRLQRRVNRYCRQNWNKWRANLVHTYFRSPWAFLSLAAAIFLLILTVAQTVFTILQWQQGLNDNNSPSPAGTSPSDNIAPSPILPTL</sequence>
<feature type="region of interest" description="Disordered" evidence="1">
    <location>
        <begin position="460"/>
        <end position="482"/>
    </location>
</feature>
<dbReference type="OrthoDB" id="1846188at2759"/>
<dbReference type="Proteomes" id="UP000652761">
    <property type="component" value="Unassembled WGS sequence"/>
</dbReference>
<keyword evidence="4" id="KW-1185">Reference proteome</keyword>
<proteinExistence type="predicted"/>
<dbReference type="EMBL" id="NMUH01000593">
    <property type="protein sequence ID" value="MQL81864.1"/>
    <property type="molecule type" value="Genomic_DNA"/>
</dbReference>
<dbReference type="InterPro" id="IPR004158">
    <property type="entry name" value="DUF247_pln"/>
</dbReference>
<dbReference type="PANTHER" id="PTHR31170:SF18">
    <property type="entry name" value="(WILD MALAYSIAN BANANA) HYPOTHETICAL PROTEIN"/>
    <property type="match status" value="1"/>
</dbReference>